<dbReference type="AlphaFoldDB" id="A2C5X8"/>
<protein>
    <recommendedName>
        <fullName evidence="6">Glycosyltransferase</fullName>
    </recommendedName>
</protein>
<proteinExistence type="predicted"/>
<dbReference type="Proteomes" id="UP000002274">
    <property type="component" value="Chromosome"/>
</dbReference>
<dbReference type="SUPFAM" id="SSF53649">
    <property type="entry name" value="Alkaline phosphatase-like"/>
    <property type="match status" value="1"/>
</dbReference>
<evidence type="ECO:0000259" key="2">
    <source>
        <dbReference type="Pfam" id="PF00884"/>
    </source>
</evidence>
<feature type="domain" description="Glycosyl transferase family 1" evidence="1">
    <location>
        <begin position="476"/>
        <end position="631"/>
    </location>
</feature>
<gene>
    <name evidence="4" type="ordered locus">P9303_01331</name>
</gene>
<dbReference type="Gene3D" id="3.40.50.2000">
    <property type="entry name" value="Glycogen Phosphorylase B"/>
    <property type="match status" value="2"/>
</dbReference>
<dbReference type="Gene3D" id="3.40.720.10">
    <property type="entry name" value="Alkaline Phosphatase, subunit A"/>
    <property type="match status" value="1"/>
</dbReference>
<dbReference type="InterPro" id="IPR017850">
    <property type="entry name" value="Alkaline_phosphatase_core_sf"/>
</dbReference>
<dbReference type="Pfam" id="PF00534">
    <property type="entry name" value="Glycos_transf_1"/>
    <property type="match status" value="1"/>
</dbReference>
<dbReference type="CAZy" id="GT4">
    <property type="family name" value="Glycosyltransferase Family 4"/>
</dbReference>
<accession>A2C5X8</accession>
<evidence type="ECO:0000313" key="5">
    <source>
        <dbReference type="Proteomes" id="UP000002274"/>
    </source>
</evidence>
<dbReference type="SUPFAM" id="SSF53756">
    <property type="entry name" value="UDP-Glycosyltransferase/glycogen phosphorylase"/>
    <property type="match status" value="1"/>
</dbReference>
<sequence>MGPSLLLRNQIAEHKRPAYDYFEDIDIVDLQDKTLVKLDRHWSSYKASWPLADINEGFSSNSHVRDFEESLVLLLEARMAFCQSGDDSSMWVVKDPRTPILLASWLRVMEWLQIEPVFIIVHRNASDNIQSFSKKGQVPQRWAEALWQQSYVQIGKSIPSASSVYSLDFSQILENPLHVAQELKNFLGMHTDQPLVPTLKKAVDPSLPSKHSEYKLSSISEKIELCLKQSRFSDLPSPDDITLEAYKIQADLTPVSQLTLHNFGIELRKNKAMSHSSRKRICILTAELQGYGPSGGIGTAMLELAIELVSSGHLVEVWLVGSSNDPIPSSRLDSIHIRHLPGETVDQDPANFRQQIAEAVLTESFDIIHCHDWLGLGACLHLSTLETESPIVICGLHGPTQWVREGSPSISNWTKRDSTIIELEWQAIINADVLFSPSAYMKNWVSKHLGNRKYYPDIHVQLNCPSVAPNAKLSRNIDLPPESKSSLIFFGRLEERKGIVLFLDALSILGLQTHPIYFIGADAPLDGCWASQLVERRLKESGQLYQWLPDLNRDEAHAVLHAIGGIVVIPSLIENSPYTVQELLDTTLSVVTTNVGGTPELVANAQATLSEPNPRDLANKIQDALADNIDSKSIFKIKSIVDKSRIRLSWQEFHSRLPSCEFTVPRWNPKEAIVLITLDSCRLDTFQSSSTVNISKIGPLHKAKSPSYFTYASHAAMFMGFLPSTLDPVGFVNSKFAKVFRLSHSGFQASRTEESFELSGNSIITGLRRKGYFTIGTASVNWFDPATETGQQLVKDFDTFWFSGNTWSLNRQLLWIDSQLQQELDRPPFIFLNVGETHVPYWHEGASWSRDDHPCIPFQTQDRRKDCQERQRACLEFIDKQLGSLLERFSESTVIICSDHGDCWGEDGLWEHGISHEKTLSVPLLMRIRGCPIPPPTPPLSFRQRISNFARKRISKPVRCKLASALRRTKVL</sequence>
<dbReference type="InterPro" id="IPR028098">
    <property type="entry name" value="Glyco_trans_4-like_N"/>
</dbReference>
<dbReference type="PANTHER" id="PTHR12526">
    <property type="entry name" value="GLYCOSYLTRANSFERASE"/>
    <property type="match status" value="1"/>
</dbReference>
<evidence type="ECO:0000259" key="3">
    <source>
        <dbReference type="Pfam" id="PF13439"/>
    </source>
</evidence>
<dbReference type="GO" id="GO:0016757">
    <property type="term" value="F:glycosyltransferase activity"/>
    <property type="evidence" value="ECO:0007669"/>
    <property type="project" value="InterPro"/>
</dbReference>
<dbReference type="STRING" id="59922.P9303_01331"/>
<organism evidence="4 5">
    <name type="scientific">Prochlorococcus marinus (strain MIT 9303)</name>
    <dbReference type="NCBI Taxonomy" id="59922"/>
    <lineage>
        <taxon>Bacteria</taxon>
        <taxon>Bacillati</taxon>
        <taxon>Cyanobacteriota</taxon>
        <taxon>Cyanophyceae</taxon>
        <taxon>Synechococcales</taxon>
        <taxon>Prochlorococcaceae</taxon>
        <taxon>Prochlorococcus</taxon>
    </lineage>
</organism>
<dbReference type="PANTHER" id="PTHR12526:SF638">
    <property type="entry name" value="SPORE COAT PROTEIN SA"/>
    <property type="match status" value="1"/>
</dbReference>
<evidence type="ECO:0000259" key="1">
    <source>
        <dbReference type="Pfam" id="PF00534"/>
    </source>
</evidence>
<dbReference type="Gene3D" id="3.40.50.300">
    <property type="entry name" value="P-loop containing nucleotide triphosphate hydrolases"/>
    <property type="match status" value="1"/>
</dbReference>
<dbReference type="Pfam" id="PF13439">
    <property type="entry name" value="Glyco_transf_4"/>
    <property type="match status" value="1"/>
</dbReference>
<feature type="domain" description="Glycosyltransferase subfamily 4-like N-terminal" evidence="3">
    <location>
        <begin position="295"/>
        <end position="450"/>
    </location>
</feature>
<dbReference type="EMBL" id="CP000554">
    <property type="protein sequence ID" value="ABM76888.1"/>
    <property type="molecule type" value="Genomic_DNA"/>
</dbReference>
<feature type="domain" description="Sulfatase N-terminal" evidence="2">
    <location>
        <begin position="754"/>
        <end position="927"/>
    </location>
</feature>
<dbReference type="CDD" id="cd03801">
    <property type="entry name" value="GT4_PimA-like"/>
    <property type="match status" value="1"/>
</dbReference>
<dbReference type="Pfam" id="PF00884">
    <property type="entry name" value="Sulfatase"/>
    <property type="match status" value="1"/>
</dbReference>
<name>A2C5X8_PROM3</name>
<evidence type="ECO:0000313" key="4">
    <source>
        <dbReference type="EMBL" id="ABM76888.1"/>
    </source>
</evidence>
<dbReference type="SUPFAM" id="SSF52540">
    <property type="entry name" value="P-loop containing nucleoside triphosphate hydrolases"/>
    <property type="match status" value="1"/>
</dbReference>
<dbReference type="InterPro" id="IPR027417">
    <property type="entry name" value="P-loop_NTPase"/>
</dbReference>
<dbReference type="InterPro" id="IPR000917">
    <property type="entry name" value="Sulfatase_N"/>
</dbReference>
<dbReference type="KEGG" id="pmf:P9303_01331"/>
<dbReference type="HOGENOM" id="CLU_305208_0_0_3"/>
<evidence type="ECO:0008006" key="6">
    <source>
        <dbReference type="Google" id="ProtNLM"/>
    </source>
</evidence>
<reference evidence="4 5" key="1">
    <citation type="journal article" date="2007" name="PLoS Genet.">
        <title>Patterns and implications of gene gain and loss in the evolution of Prochlorococcus.</title>
        <authorList>
            <person name="Kettler G.C."/>
            <person name="Martiny A.C."/>
            <person name="Huang K."/>
            <person name="Zucker J."/>
            <person name="Coleman M.L."/>
            <person name="Rodrigue S."/>
            <person name="Chen F."/>
            <person name="Lapidus A."/>
            <person name="Ferriera S."/>
            <person name="Johnson J."/>
            <person name="Steglich C."/>
            <person name="Church G.M."/>
            <person name="Richardson P."/>
            <person name="Chisholm S.W."/>
        </authorList>
    </citation>
    <scope>NUCLEOTIDE SEQUENCE [LARGE SCALE GENOMIC DNA]</scope>
    <source>
        <strain evidence="4 5">MIT 9303</strain>
    </source>
</reference>
<dbReference type="InterPro" id="IPR001296">
    <property type="entry name" value="Glyco_trans_1"/>
</dbReference>